<feature type="region of interest" description="Disordered" evidence="2">
    <location>
        <begin position="173"/>
        <end position="192"/>
    </location>
</feature>
<feature type="region of interest" description="Disordered" evidence="2">
    <location>
        <begin position="1"/>
        <end position="61"/>
    </location>
</feature>
<gene>
    <name evidence="4" type="ORF">K461DRAFT_140182</name>
</gene>
<proteinExistence type="predicted"/>
<feature type="domain" description="DUF4048" evidence="3">
    <location>
        <begin position="222"/>
        <end position="451"/>
    </location>
</feature>
<evidence type="ECO:0000256" key="1">
    <source>
        <dbReference type="SAM" id="Coils"/>
    </source>
</evidence>
<comment type="caution">
    <text evidence="4">The sequence shown here is derived from an EMBL/GenBank/DDBJ whole genome shotgun (WGS) entry which is preliminary data.</text>
</comment>
<evidence type="ECO:0000313" key="4">
    <source>
        <dbReference type="EMBL" id="KAF2153411.1"/>
    </source>
</evidence>
<feature type="compositionally biased region" description="Basic and acidic residues" evidence="2">
    <location>
        <begin position="391"/>
        <end position="406"/>
    </location>
</feature>
<feature type="compositionally biased region" description="Polar residues" evidence="2">
    <location>
        <begin position="175"/>
        <end position="187"/>
    </location>
</feature>
<dbReference type="OrthoDB" id="4097086at2759"/>
<organism evidence="4 5">
    <name type="scientific">Myriangium duriaei CBS 260.36</name>
    <dbReference type="NCBI Taxonomy" id="1168546"/>
    <lineage>
        <taxon>Eukaryota</taxon>
        <taxon>Fungi</taxon>
        <taxon>Dikarya</taxon>
        <taxon>Ascomycota</taxon>
        <taxon>Pezizomycotina</taxon>
        <taxon>Dothideomycetes</taxon>
        <taxon>Dothideomycetidae</taxon>
        <taxon>Myriangiales</taxon>
        <taxon>Myriangiaceae</taxon>
        <taxon>Myriangium</taxon>
    </lineage>
</organism>
<keyword evidence="1" id="KW-0175">Coiled coil</keyword>
<protein>
    <recommendedName>
        <fullName evidence="3">DUF4048 domain-containing protein</fullName>
    </recommendedName>
</protein>
<reference evidence="4" key="1">
    <citation type="journal article" date="2020" name="Stud. Mycol.">
        <title>101 Dothideomycetes genomes: a test case for predicting lifestyles and emergence of pathogens.</title>
        <authorList>
            <person name="Haridas S."/>
            <person name="Albert R."/>
            <person name="Binder M."/>
            <person name="Bloem J."/>
            <person name="Labutti K."/>
            <person name="Salamov A."/>
            <person name="Andreopoulos B."/>
            <person name="Baker S."/>
            <person name="Barry K."/>
            <person name="Bills G."/>
            <person name="Bluhm B."/>
            <person name="Cannon C."/>
            <person name="Castanera R."/>
            <person name="Culley D."/>
            <person name="Daum C."/>
            <person name="Ezra D."/>
            <person name="Gonzalez J."/>
            <person name="Henrissat B."/>
            <person name="Kuo A."/>
            <person name="Liang C."/>
            <person name="Lipzen A."/>
            <person name="Lutzoni F."/>
            <person name="Magnuson J."/>
            <person name="Mondo S."/>
            <person name="Nolan M."/>
            <person name="Ohm R."/>
            <person name="Pangilinan J."/>
            <person name="Park H.-J."/>
            <person name="Ramirez L."/>
            <person name="Alfaro M."/>
            <person name="Sun H."/>
            <person name="Tritt A."/>
            <person name="Yoshinaga Y."/>
            <person name="Zwiers L.-H."/>
            <person name="Turgeon B."/>
            <person name="Goodwin S."/>
            <person name="Spatafora J."/>
            <person name="Crous P."/>
            <person name="Grigoriev I."/>
        </authorList>
    </citation>
    <scope>NUCLEOTIDE SEQUENCE</scope>
    <source>
        <strain evidence="4">CBS 260.36</strain>
    </source>
</reference>
<dbReference type="Proteomes" id="UP000799439">
    <property type="component" value="Unassembled WGS sequence"/>
</dbReference>
<feature type="compositionally biased region" description="Polar residues" evidence="2">
    <location>
        <begin position="25"/>
        <end position="49"/>
    </location>
</feature>
<accession>A0A9P4J2R3</accession>
<keyword evidence="5" id="KW-1185">Reference proteome</keyword>
<feature type="compositionally biased region" description="Basic and acidic residues" evidence="2">
    <location>
        <begin position="451"/>
        <end position="471"/>
    </location>
</feature>
<feature type="coiled-coil region" evidence="1">
    <location>
        <begin position="129"/>
        <end position="156"/>
    </location>
</feature>
<dbReference type="Pfam" id="PF13257">
    <property type="entry name" value="DUF4048"/>
    <property type="match status" value="1"/>
</dbReference>
<dbReference type="AlphaFoldDB" id="A0A9P4J2R3"/>
<feature type="region of interest" description="Disordered" evidence="2">
    <location>
        <begin position="90"/>
        <end position="123"/>
    </location>
</feature>
<name>A0A9P4J2R3_9PEZI</name>
<feature type="compositionally biased region" description="Basic and acidic residues" evidence="2">
    <location>
        <begin position="424"/>
        <end position="436"/>
    </location>
</feature>
<feature type="region of interest" description="Disordered" evidence="2">
    <location>
        <begin position="322"/>
        <end position="471"/>
    </location>
</feature>
<evidence type="ECO:0000259" key="3">
    <source>
        <dbReference type="Pfam" id="PF13257"/>
    </source>
</evidence>
<dbReference type="InterPro" id="IPR025122">
    <property type="entry name" value="DUF4048"/>
</dbReference>
<sequence>MLPSRSSQQLVSAPPKHKFPLPQHNLDTQPSNNAGEQQQPKHMNDQSQPCEVASDHGNGPISQEADVARLLDARKQKRFTLTLPVTTNFHTLQTSGPTSPIPSVAPSQAGSDDAARPPTPSDTNYLTAIAAQERRVLELKEELVKAEQALYKLKKDWAVHEVNKKRQDIRRMRSTRSGVNTPASGSQKCPEDSIVAQEVERRRAMHYNSKTSNRTVFSGSKHARTLSLLSPELMNGSFPTTLSQERQNLEAQHRIETSRISHKRVVSGEMQRSKSYDDNTDLDMPREVLMRAGRQMATDFKDGLWTFLEDLRQVTVGEEVANGTRVRPMRTDMPAPARTTKERRSKTGVPSPNRAQKVKRPVHPAQQKPPQNIEAVESVGEPSPKDSAVGFDDRAQPRGHDVEIHVQDSPITRKTPRRRSIARTSDHRQSPEKQDDAEGWDSWDSPQGHPPPEESERQNGKDGAGDSYDHG</sequence>
<evidence type="ECO:0000313" key="5">
    <source>
        <dbReference type="Proteomes" id="UP000799439"/>
    </source>
</evidence>
<evidence type="ECO:0000256" key="2">
    <source>
        <dbReference type="SAM" id="MobiDB-lite"/>
    </source>
</evidence>
<dbReference type="EMBL" id="ML996085">
    <property type="protein sequence ID" value="KAF2153411.1"/>
    <property type="molecule type" value="Genomic_DNA"/>
</dbReference>
<feature type="compositionally biased region" description="Polar residues" evidence="2">
    <location>
        <begin position="1"/>
        <end position="11"/>
    </location>
</feature>